<sequence length="386" mass="42646">MYDMNDLFNSRDVVGCKLNQIIGSHKYTKSNVCTGAGISRPTLDKLLNGEVTNKTNFEKHISKLLAFLSLTPSELMGGIANPFTDSKTLRDALHLDLQQLSQRCGLSIDELQKIEAGEDVPLAELRDVAYCLGTGVTGVLGDGYFQTPVSSMDYFVKNVPATIHSPGGFWGHLGILVQGQPKYLWFPITAYTRQLVYKNSTEKYMAIPCMDNSLLLINCDKIEELVLLDEACGSPVDMDWDSTVSEGEIPAVVYEAFDDYMTYKDVGDTPSHYDLSALLVGAIDHIIDICKIDSEAFASKLNTATIIFSNGRIQHLSLSYDVSDSLATAVQQIYEMGELLDNSIVTIEACDEVETLINFKNISMIQLPLAKIECDIKRFLSKTDNA</sequence>
<dbReference type="InterPro" id="IPR001387">
    <property type="entry name" value="Cro/C1-type_HTH"/>
</dbReference>
<organism evidence="2 3">
    <name type="scientific">Faecalibacterium prausnitzii</name>
    <dbReference type="NCBI Taxonomy" id="853"/>
    <lineage>
        <taxon>Bacteria</taxon>
        <taxon>Bacillati</taxon>
        <taxon>Bacillota</taxon>
        <taxon>Clostridia</taxon>
        <taxon>Eubacteriales</taxon>
        <taxon>Oscillospiraceae</taxon>
        <taxon>Faecalibacterium</taxon>
    </lineage>
</organism>
<feature type="domain" description="HTH cro/C1-type" evidence="1">
    <location>
        <begin position="87"/>
        <end position="139"/>
    </location>
</feature>
<dbReference type="Pfam" id="PF13443">
    <property type="entry name" value="HTH_26"/>
    <property type="match status" value="1"/>
</dbReference>
<dbReference type="CDD" id="cd00093">
    <property type="entry name" value="HTH_XRE"/>
    <property type="match status" value="1"/>
</dbReference>
<dbReference type="RefSeq" id="WP_055185445.1">
    <property type="nucleotide sequence ID" value="NZ_CYXN01000004.1"/>
</dbReference>
<dbReference type="OrthoDB" id="1048983at2"/>
<dbReference type="AlphaFoldDB" id="A0A173S5D3"/>
<proteinExistence type="predicted"/>
<protein>
    <recommendedName>
        <fullName evidence="1">HTH cro/C1-type domain-containing protein</fullName>
    </recommendedName>
</protein>
<evidence type="ECO:0000313" key="3">
    <source>
        <dbReference type="Proteomes" id="UP000095649"/>
    </source>
</evidence>
<gene>
    <name evidence="2" type="ORF">ERS852582_00817</name>
</gene>
<name>A0A173S5D3_9FIRM</name>
<dbReference type="SMART" id="SM00530">
    <property type="entry name" value="HTH_XRE"/>
    <property type="match status" value="2"/>
</dbReference>
<accession>A0A173S5D3</accession>
<evidence type="ECO:0000259" key="1">
    <source>
        <dbReference type="SMART" id="SM00530"/>
    </source>
</evidence>
<feature type="domain" description="HTH cro/C1-type" evidence="1">
    <location>
        <begin position="17"/>
        <end position="75"/>
    </location>
</feature>
<reference evidence="2 3" key="1">
    <citation type="submission" date="2015-09" db="EMBL/GenBank/DDBJ databases">
        <authorList>
            <consortium name="Pathogen Informatics"/>
        </authorList>
    </citation>
    <scope>NUCLEOTIDE SEQUENCE [LARGE SCALE GENOMIC DNA]</scope>
    <source>
        <strain evidence="2 3">2789STDY5834970</strain>
    </source>
</reference>
<dbReference type="Proteomes" id="UP000095649">
    <property type="component" value="Unassembled WGS sequence"/>
</dbReference>
<evidence type="ECO:0000313" key="2">
    <source>
        <dbReference type="EMBL" id="CUM85047.1"/>
    </source>
</evidence>
<dbReference type="EMBL" id="CYXN01000004">
    <property type="protein sequence ID" value="CUM85047.1"/>
    <property type="molecule type" value="Genomic_DNA"/>
</dbReference>